<comment type="caution">
    <text evidence="7">The sequence shown here is derived from an EMBL/GenBank/DDBJ whole genome shotgun (WGS) entry which is preliminary data.</text>
</comment>
<evidence type="ECO:0000313" key="7">
    <source>
        <dbReference type="EMBL" id="GMI33134.1"/>
    </source>
</evidence>
<protein>
    <recommendedName>
        <fullName evidence="1">deoxyribose-phosphate aldolase</fullName>
        <ecNumber evidence="1">4.1.2.4</ecNumber>
    </recommendedName>
    <alternativeName>
        <fullName evidence="4">2-deoxy-D-ribose 5-phosphate aldolase</fullName>
    </alternativeName>
</protein>
<feature type="region of interest" description="Disordered" evidence="6">
    <location>
        <begin position="12"/>
        <end position="57"/>
    </location>
</feature>
<evidence type="ECO:0000256" key="4">
    <source>
        <dbReference type="ARBA" id="ARBA00032755"/>
    </source>
</evidence>
<dbReference type="PANTHER" id="PTHR10889:SF3">
    <property type="entry name" value="DEOXYRIBOSE-PHOSPHATE ALDOLASE"/>
    <property type="match status" value="1"/>
</dbReference>
<dbReference type="SUPFAM" id="SSF51569">
    <property type="entry name" value="Aldolase"/>
    <property type="match status" value="1"/>
</dbReference>
<comment type="catalytic activity">
    <reaction evidence="5">
        <text>2-deoxy-D-ribose 5-phosphate = D-glyceraldehyde 3-phosphate + acetaldehyde</text>
        <dbReference type="Rhea" id="RHEA:12821"/>
        <dbReference type="ChEBI" id="CHEBI:15343"/>
        <dbReference type="ChEBI" id="CHEBI:59776"/>
        <dbReference type="ChEBI" id="CHEBI:62877"/>
        <dbReference type="EC" id="4.1.2.4"/>
    </reaction>
</comment>
<reference evidence="7 8" key="1">
    <citation type="journal article" date="2023" name="Commun. Biol.">
        <title>Genome analysis of Parmales, the sister group of diatoms, reveals the evolutionary specialization of diatoms from phago-mixotrophs to photoautotrophs.</title>
        <authorList>
            <person name="Ban H."/>
            <person name="Sato S."/>
            <person name="Yoshikawa S."/>
            <person name="Yamada K."/>
            <person name="Nakamura Y."/>
            <person name="Ichinomiya M."/>
            <person name="Sato N."/>
            <person name="Blanc-Mathieu R."/>
            <person name="Endo H."/>
            <person name="Kuwata A."/>
            <person name="Ogata H."/>
        </authorList>
    </citation>
    <scope>NUCLEOTIDE SEQUENCE [LARGE SCALE GENOMIC DNA]</scope>
</reference>
<evidence type="ECO:0000256" key="3">
    <source>
        <dbReference type="ARBA" id="ARBA00023270"/>
    </source>
</evidence>
<proteinExistence type="predicted"/>
<evidence type="ECO:0000313" key="8">
    <source>
        <dbReference type="Proteomes" id="UP001165060"/>
    </source>
</evidence>
<keyword evidence="2" id="KW-0456">Lyase</keyword>
<evidence type="ECO:0000256" key="1">
    <source>
        <dbReference type="ARBA" id="ARBA00012515"/>
    </source>
</evidence>
<dbReference type="PANTHER" id="PTHR10889">
    <property type="entry name" value="DEOXYRIBOSE-PHOSPHATE ALDOLASE"/>
    <property type="match status" value="1"/>
</dbReference>
<feature type="compositionally biased region" description="Low complexity" evidence="6">
    <location>
        <begin position="14"/>
        <end position="43"/>
    </location>
</feature>
<dbReference type="EMBL" id="BRYB01006082">
    <property type="protein sequence ID" value="GMI33134.1"/>
    <property type="molecule type" value="Genomic_DNA"/>
</dbReference>
<sequence length="167" mass="18107">MLSRAPRLALHRVSSFSTSSTSIPSSLSSPSLPPSLSELQEVSPPTPPDQCAGKKYNPGMPLDETWLKSVYANKSGLERRCSELGGRRTVKKKHQAAWLLRTISCIDLTTLSGDDTRGNVRRLCAKAASPLRADIKSKLELPADFKLTTGAVCVYPARVKDAVEALE</sequence>
<keyword evidence="3" id="KW-0704">Schiff base</keyword>
<organism evidence="7 8">
    <name type="scientific">Tetraparma gracilis</name>
    <dbReference type="NCBI Taxonomy" id="2962635"/>
    <lineage>
        <taxon>Eukaryota</taxon>
        <taxon>Sar</taxon>
        <taxon>Stramenopiles</taxon>
        <taxon>Ochrophyta</taxon>
        <taxon>Bolidophyceae</taxon>
        <taxon>Parmales</taxon>
        <taxon>Triparmaceae</taxon>
        <taxon>Tetraparma</taxon>
    </lineage>
</organism>
<feature type="non-terminal residue" evidence="7">
    <location>
        <position position="167"/>
    </location>
</feature>
<name>A0ABQ6MV52_9STRA</name>
<gene>
    <name evidence="7" type="ORF">TeGR_g1015</name>
</gene>
<dbReference type="EC" id="4.1.2.4" evidence="1"/>
<evidence type="ECO:0000256" key="6">
    <source>
        <dbReference type="SAM" id="MobiDB-lite"/>
    </source>
</evidence>
<evidence type="ECO:0000256" key="5">
    <source>
        <dbReference type="ARBA" id="ARBA00048791"/>
    </source>
</evidence>
<dbReference type="Proteomes" id="UP001165060">
    <property type="component" value="Unassembled WGS sequence"/>
</dbReference>
<evidence type="ECO:0000256" key="2">
    <source>
        <dbReference type="ARBA" id="ARBA00023239"/>
    </source>
</evidence>
<accession>A0ABQ6MV52</accession>
<dbReference type="InterPro" id="IPR013785">
    <property type="entry name" value="Aldolase_TIM"/>
</dbReference>
<keyword evidence="8" id="KW-1185">Reference proteome</keyword>
<dbReference type="InterPro" id="IPR011343">
    <property type="entry name" value="DeoC"/>
</dbReference>
<dbReference type="Gene3D" id="3.20.20.70">
    <property type="entry name" value="Aldolase class I"/>
    <property type="match status" value="1"/>
</dbReference>